<name>A0A6C0CBX7_9ZZZZ</name>
<accession>A0A6C0CBX7</accession>
<sequence>MVVNDKHYSVKSHYCPTCFVKHVLCGSNPNVSQHYGNYTSDGGMQVNVSFNDVPTPSTWTHFQTGTKEPLSQWQVNALNGKFD</sequence>
<dbReference type="AlphaFoldDB" id="A0A6C0CBX7"/>
<dbReference type="EMBL" id="MN739382">
    <property type="protein sequence ID" value="QHT01847.1"/>
    <property type="molecule type" value="Genomic_DNA"/>
</dbReference>
<protein>
    <submittedName>
        <fullName evidence="1">Uncharacterized protein</fullName>
    </submittedName>
</protein>
<organism evidence="1">
    <name type="scientific">viral metagenome</name>
    <dbReference type="NCBI Taxonomy" id="1070528"/>
    <lineage>
        <taxon>unclassified sequences</taxon>
        <taxon>metagenomes</taxon>
        <taxon>organismal metagenomes</taxon>
    </lineage>
</organism>
<reference evidence="1" key="1">
    <citation type="journal article" date="2020" name="Nature">
        <title>Giant virus diversity and host interactions through global metagenomics.</title>
        <authorList>
            <person name="Schulz F."/>
            <person name="Roux S."/>
            <person name="Paez-Espino D."/>
            <person name="Jungbluth S."/>
            <person name="Walsh D.A."/>
            <person name="Denef V.J."/>
            <person name="McMahon K.D."/>
            <person name="Konstantinidis K.T."/>
            <person name="Eloe-Fadrosh E.A."/>
            <person name="Kyrpides N.C."/>
            <person name="Woyke T."/>
        </authorList>
    </citation>
    <scope>NUCLEOTIDE SEQUENCE</scope>
    <source>
        <strain evidence="1">GVMAG-M-3300020523-10</strain>
    </source>
</reference>
<proteinExistence type="predicted"/>
<evidence type="ECO:0000313" key="1">
    <source>
        <dbReference type="EMBL" id="QHT01847.1"/>
    </source>
</evidence>